<dbReference type="AlphaFoldDB" id="A0AAE1FLA9"/>
<comment type="subcellular location">
    <subcellularLocation>
        <location evidence="1">Nucleus</location>
    </subcellularLocation>
</comment>
<reference evidence="7" key="1">
    <citation type="submission" date="2023-10" db="EMBL/GenBank/DDBJ databases">
        <title>Genome assemblies of two species of porcelain crab, Petrolisthes cinctipes and Petrolisthes manimaculis (Anomura: Porcellanidae).</title>
        <authorList>
            <person name="Angst P."/>
        </authorList>
    </citation>
    <scope>NUCLEOTIDE SEQUENCE</scope>
    <source>
        <strain evidence="7">PB745_01</strain>
        <tissue evidence="7">Gill</tissue>
    </source>
</reference>
<dbReference type="EMBL" id="JAWQEG010002148">
    <property type="protein sequence ID" value="KAK3874038.1"/>
    <property type="molecule type" value="Genomic_DNA"/>
</dbReference>
<comment type="caution">
    <text evidence="7">The sequence shown here is derived from an EMBL/GenBank/DDBJ whole genome shotgun (WGS) entry which is preliminary data.</text>
</comment>
<dbReference type="GO" id="GO:0005634">
    <property type="term" value="C:nucleus"/>
    <property type="evidence" value="ECO:0007669"/>
    <property type="project" value="UniProtKB-SubCell"/>
</dbReference>
<dbReference type="InterPro" id="IPR052035">
    <property type="entry name" value="ZnF_BED_domain_contain"/>
</dbReference>
<keyword evidence="5" id="KW-0539">Nucleus</keyword>
<evidence type="ECO:0000256" key="3">
    <source>
        <dbReference type="ARBA" id="ARBA00022771"/>
    </source>
</evidence>
<name>A0AAE1FLA9_PETCI</name>
<dbReference type="SUPFAM" id="SSF53098">
    <property type="entry name" value="Ribonuclease H-like"/>
    <property type="match status" value="1"/>
</dbReference>
<evidence type="ECO:0000256" key="6">
    <source>
        <dbReference type="SAM" id="MobiDB-lite"/>
    </source>
</evidence>
<organism evidence="7 8">
    <name type="scientific">Petrolisthes cinctipes</name>
    <name type="common">Flat porcelain crab</name>
    <dbReference type="NCBI Taxonomy" id="88211"/>
    <lineage>
        <taxon>Eukaryota</taxon>
        <taxon>Metazoa</taxon>
        <taxon>Ecdysozoa</taxon>
        <taxon>Arthropoda</taxon>
        <taxon>Crustacea</taxon>
        <taxon>Multicrustacea</taxon>
        <taxon>Malacostraca</taxon>
        <taxon>Eumalacostraca</taxon>
        <taxon>Eucarida</taxon>
        <taxon>Decapoda</taxon>
        <taxon>Pleocyemata</taxon>
        <taxon>Anomura</taxon>
        <taxon>Galatheoidea</taxon>
        <taxon>Porcellanidae</taxon>
        <taxon>Petrolisthes</taxon>
    </lineage>
</organism>
<keyword evidence="8" id="KW-1185">Reference proteome</keyword>
<evidence type="ECO:0000313" key="8">
    <source>
        <dbReference type="Proteomes" id="UP001286313"/>
    </source>
</evidence>
<dbReference type="Proteomes" id="UP001286313">
    <property type="component" value="Unassembled WGS sequence"/>
</dbReference>
<dbReference type="GO" id="GO:0008270">
    <property type="term" value="F:zinc ion binding"/>
    <property type="evidence" value="ECO:0007669"/>
    <property type="project" value="UniProtKB-KW"/>
</dbReference>
<proteinExistence type="predicted"/>
<evidence type="ECO:0000256" key="5">
    <source>
        <dbReference type="ARBA" id="ARBA00023242"/>
    </source>
</evidence>
<evidence type="ECO:0000256" key="4">
    <source>
        <dbReference type="ARBA" id="ARBA00022833"/>
    </source>
</evidence>
<evidence type="ECO:0000256" key="2">
    <source>
        <dbReference type="ARBA" id="ARBA00022723"/>
    </source>
</evidence>
<accession>A0AAE1FLA9</accession>
<keyword evidence="4" id="KW-0862">Zinc</keyword>
<dbReference type="InterPro" id="IPR012337">
    <property type="entry name" value="RNaseH-like_sf"/>
</dbReference>
<protein>
    <submittedName>
        <fullName evidence="7">Uncharacterized protein</fullName>
    </submittedName>
</protein>
<dbReference type="PANTHER" id="PTHR46481">
    <property type="entry name" value="ZINC FINGER BED DOMAIN-CONTAINING PROTEIN 4"/>
    <property type="match status" value="1"/>
</dbReference>
<feature type="region of interest" description="Disordered" evidence="6">
    <location>
        <begin position="1"/>
        <end position="22"/>
    </location>
</feature>
<feature type="compositionally biased region" description="Low complexity" evidence="6">
    <location>
        <begin position="7"/>
        <end position="18"/>
    </location>
</feature>
<dbReference type="PANTHER" id="PTHR46481:SF10">
    <property type="entry name" value="ZINC FINGER BED DOMAIN-CONTAINING PROTEIN 39"/>
    <property type="match status" value="1"/>
</dbReference>
<evidence type="ECO:0000313" key="7">
    <source>
        <dbReference type="EMBL" id="KAK3874038.1"/>
    </source>
</evidence>
<evidence type="ECO:0000256" key="1">
    <source>
        <dbReference type="ARBA" id="ARBA00004123"/>
    </source>
</evidence>
<sequence>MWANRGSASASDASSPPSTYKVTGTSPIDVAAHIKLLGESLNNIGQKLKEHERIHEVLENKCIAAVHQLINTHHQRQPRGRELCHSCCCCGGSGLVELKYPSTHPRQTHITDALVSFMSRSLVSPSMLGNVAFRELVLSLDPRYTLPDPSTFTTHHLKPRCEAITSRILTQMSEAGSVCVGVSVWSWCGGEERTQGFLAITANFLMTGWTLRTATLAFKRIRDPSTTSSLYSEYLDVVNAYHIADKVTHITTSTSTTSSSVGAPGGLTKAMENSHTHSLPFSLPGYQQVDGHSEVVNNDYCIDDVRGVFSSSLPSYNTLDLSEFLNHDPCFAHALQNAISDGFKDADIIIKKIITKASAVVALVRKHTEASEYFTGFPKTQPVNRYRWNTQLKIIRFLVNIPSSVLDQFTSPHTLTKYERYILADLLEILTRSKRLLTCWRVRVWRVRAWVVRVWESESMGSESVGK</sequence>
<keyword evidence="3" id="KW-0863">Zinc-finger</keyword>
<keyword evidence="2" id="KW-0479">Metal-binding</keyword>
<gene>
    <name evidence="7" type="ORF">Pcinc_021012</name>
</gene>